<proteinExistence type="predicted"/>
<dbReference type="KEGG" id="baqk:QN215_01245"/>
<evidence type="ECO:0000256" key="2">
    <source>
        <dbReference type="ARBA" id="ARBA00022692"/>
    </source>
</evidence>
<dbReference type="EMBL" id="CP129674">
    <property type="protein sequence ID" value="XDS44790.1"/>
    <property type="molecule type" value="Genomic_DNA"/>
</dbReference>
<name>A0AB39U7Q8_9BIFI</name>
<keyword evidence="3 5" id="KW-1133">Transmembrane helix</keyword>
<dbReference type="InterPro" id="IPR051328">
    <property type="entry name" value="T7SS_ABC-Transporter"/>
</dbReference>
<evidence type="ECO:0000259" key="6">
    <source>
        <dbReference type="Pfam" id="PF12698"/>
    </source>
</evidence>
<dbReference type="InterPro" id="IPR013525">
    <property type="entry name" value="ABC2_TM"/>
</dbReference>
<evidence type="ECO:0000256" key="3">
    <source>
        <dbReference type="ARBA" id="ARBA00022989"/>
    </source>
</evidence>
<keyword evidence="4 5" id="KW-0472">Membrane</keyword>
<evidence type="ECO:0000256" key="5">
    <source>
        <dbReference type="SAM" id="Phobius"/>
    </source>
</evidence>
<dbReference type="AlphaFoldDB" id="A0AB39U7Q8"/>
<evidence type="ECO:0000256" key="1">
    <source>
        <dbReference type="ARBA" id="ARBA00004141"/>
    </source>
</evidence>
<evidence type="ECO:0000313" key="7">
    <source>
        <dbReference type="EMBL" id="XDS44790.1"/>
    </source>
</evidence>
<keyword evidence="2 5" id="KW-0812">Transmembrane</keyword>
<dbReference type="Pfam" id="PF12698">
    <property type="entry name" value="ABC2_membrane_3"/>
    <property type="match status" value="1"/>
</dbReference>
<dbReference type="GO" id="GO:0016020">
    <property type="term" value="C:membrane"/>
    <property type="evidence" value="ECO:0007669"/>
    <property type="project" value="UniProtKB-SubCell"/>
</dbReference>
<feature type="transmembrane region" description="Helical" evidence="5">
    <location>
        <begin position="627"/>
        <end position="647"/>
    </location>
</feature>
<dbReference type="InterPro" id="IPR017500">
    <property type="entry name" value="Phage_infect_YhgE_N"/>
</dbReference>
<evidence type="ECO:0000256" key="4">
    <source>
        <dbReference type="ARBA" id="ARBA00023136"/>
    </source>
</evidence>
<reference evidence="7" key="1">
    <citation type="submission" date="2023-07" db="EMBL/GenBank/DDBJ databases">
        <title>Bifidobacterium aquikefiriaerophilum sp. nov. and Bifidobacterium eccum sp. nov., isolated from water kefir.</title>
        <authorList>
            <person name="Breselge S."/>
            <person name="Bellassi P."/>
            <person name="Barcenilla C."/>
            <person name="Alvarez-Ordonez A."/>
            <person name="Morelli L."/>
            <person name="Cotter P.D."/>
        </authorList>
    </citation>
    <scope>NUCLEOTIDE SEQUENCE</scope>
    <source>
        <strain evidence="7">WK041_4_12</strain>
    </source>
</reference>
<organism evidence="7">
    <name type="scientific">Bifidobacterium aquikefiricola</name>
    <dbReference type="NCBI Taxonomy" id="3059038"/>
    <lineage>
        <taxon>Bacteria</taxon>
        <taxon>Bacillati</taxon>
        <taxon>Actinomycetota</taxon>
        <taxon>Actinomycetes</taxon>
        <taxon>Bifidobacteriales</taxon>
        <taxon>Bifidobacteriaceae</taxon>
        <taxon>Bifidobacterium</taxon>
    </lineage>
</organism>
<feature type="transmembrane region" description="Helical" evidence="5">
    <location>
        <begin position="659"/>
        <end position="678"/>
    </location>
</feature>
<dbReference type="PANTHER" id="PTHR43077">
    <property type="entry name" value="TRANSPORT PERMEASE YVFS-RELATED"/>
    <property type="match status" value="1"/>
</dbReference>
<accession>A0AB39U7Q8</accession>
<protein>
    <submittedName>
        <fullName evidence="7">YhgE/Pip domain-containing protein</fullName>
    </submittedName>
</protein>
<feature type="domain" description="ABC-2 type transporter transmembrane" evidence="6">
    <location>
        <begin position="29"/>
        <end position="187"/>
    </location>
</feature>
<feature type="transmembrane region" description="Helical" evidence="5">
    <location>
        <begin position="20"/>
        <end position="38"/>
    </location>
</feature>
<dbReference type="PANTHER" id="PTHR43077:SF10">
    <property type="entry name" value="TRANSPORT PERMEASE PROTEIN"/>
    <property type="match status" value="1"/>
</dbReference>
<comment type="subcellular location">
    <subcellularLocation>
        <location evidence="1">Membrane</location>
        <topology evidence="1">Multi-pass membrane protein</topology>
    </subcellularLocation>
</comment>
<sequence length="755" mass="80573">MRNIWRLFITDMHNATRNVIAIIVCMGLVIVPALYAWFNIAASWNPYGNTKSLKVAVANTDVGYKSDLIPIKVNVGETVLNQLRANDQLDWQFVSKDQALDGVRSGDYYAAIVIPKQFSADMMTLFSTQIRHAGLRYYINEKSNAIAPHITEKGADTVTSTINTSFSKTIGSVGLDIASSVLKYASSPQAKDYVTNATNHVGTLAGQLNAAADQLDAYSGLLGASGSIIQSTNTLLGKSADGANSARQALKQGESGIAAASDSFDATTASVNVALTNASASYDVISQEVDDAFGNVSQQGNSIQTQLGTIKNQVDKNAADYATLAQKFTDLASKTDNDSLKNALLAAAAGATHTQQRLEDISAKLSDASASIGNSDDSARKNIDDIKTNIASAKASMTTVSNDYANNLKPQLEALNQSMRSLSNQTGAVMGSLSNTIAGVSSLADNTVNGFQAIQTNLGGSANTLRKAAASLSDFGNQLTAAYNNGDIAGLNELSGSGDPDALATLLSSPVALKRIPVYAVANYGSAMTPFYTVLSIWVGSIILVAMIKVSISNRQKAKVLGLKPMPKEGVTALEMFPESAGSAQDYGLMLHQEYFGRYMFLLLLAICQGGLVGLGDLFYLKVQADHIFQFMLVCWLCAIVFSNIMYTLALSFGTIGKALAVILLVMQVAGSGGTFPIELLPSFFQKVYPFLLFPHAIEAMHAAMAGSYGNEYWREMGYLALFLVPSLILGLFLRKPVISLNQWIVRKVESTKLM</sequence>
<dbReference type="Gene3D" id="3.40.1710.10">
    <property type="entry name" value="abc type-2 transporter like domain"/>
    <property type="match status" value="1"/>
</dbReference>
<dbReference type="NCBIfam" id="TIGR03061">
    <property type="entry name" value="pip_yhgE_Nterm"/>
    <property type="match status" value="1"/>
</dbReference>
<feature type="transmembrane region" description="Helical" evidence="5">
    <location>
        <begin position="717"/>
        <end position="734"/>
    </location>
</feature>
<dbReference type="GO" id="GO:0140359">
    <property type="term" value="F:ABC-type transporter activity"/>
    <property type="evidence" value="ECO:0007669"/>
    <property type="project" value="InterPro"/>
</dbReference>
<gene>
    <name evidence="7" type="ORF">QN215_01245</name>
</gene>
<feature type="transmembrane region" description="Helical" evidence="5">
    <location>
        <begin position="531"/>
        <end position="552"/>
    </location>
</feature>
<dbReference type="RefSeq" id="WP_369344336.1">
    <property type="nucleotide sequence ID" value="NZ_CP129674.1"/>
</dbReference>
<feature type="transmembrane region" description="Helical" evidence="5">
    <location>
        <begin position="599"/>
        <end position="621"/>
    </location>
</feature>